<dbReference type="SMART" id="SM00409">
    <property type="entry name" value="IG"/>
    <property type="match status" value="2"/>
</dbReference>
<proteinExistence type="predicted"/>
<dbReference type="InterPro" id="IPR007110">
    <property type="entry name" value="Ig-like_dom"/>
</dbReference>
<evidence type="ECO:0000313" key="2">
    <source>
        <dbReference type="Ensembl" id="ENSCCRP00015025595.1"/>
    </source>
</evidence>
<feature type="domain" description="Ig-like" evidence="1">
    <location>
        <begin position="153"/>
        <end position="259"/>
    </location>
</feature>
<sequence length="262" mass="29845">SEKNTWRLMFCVCNAETGEKMQVMEGDSVTLPTNLSEILDKDTILWGFGPRELIISQITRKEDLTSFFVTDEVSFAGRLQVDQQTGSLTIRNIRNRHSGQYKLTISREKTRYRIFHVHVFGIMISHSLFSCCKHLTWTVQKISINQFWSVCFPDVAGKKDGVKSVSVNEGESVVLQNDAAELQKDDLLIWRFGDEGILLAKIDVETNNHSLNDDDERFRNRLQLNQTGSLTITNARTEHAGLYEVQIRGRGSSKQFLVSVRG</sequence>
<dbReference type="PROSITE" id="PS50835">
    <property type="entry name" value="IG_LIKE"/>
    <property type="match status" value="1"/>
</dbReference>
<organism evidence="2 3">
    <name type="scientific">Cyprinus carpio</name>
    <name type="common">Common carp</name>
    <dbReference type="NCBI Taxonomy" id="7962"/>
    <lineage>
        <taxon>Eukaryota</taxon>
        <taxon>Metazoa</taxon>
        <taxon>Chordata</taxon>
        <taxon>Craniata</taxon>
        <taxon>Vertebrata</taxon>
        <taxon>Euteleostomi</taxon>
        <taxon>Actinopterygii</taxon>
        <taxon>Neopterygii</taxon>
        <taxon>Teleostei</taxon>
        <taxon>Ostariophysi</taxon>
        <taxon>Cypriniformes</taxon>
        <taxon>Cyprinidae</taxon>
        <taxon>Cyprininae</taxon>
        <taxon>Cyprinus</taxon>
    </lineage>
</organism>
<dbReference type="PANTHER" id="PTHR21063">
    <property type="entry name" value="LFA-3"/>
    <property type="match status" value="1"/>
</dbReference>
<accession>A0A8C1TQ64</accession>
<name>A0A8C1TQ64_CYPCA</name>
<reference evidence="2" key="1">
    <citation type="submission" date="2025-08" db="UniProtKB">
        <authorList>
            <consortium name="Ensembl"/>
        </authorList>
    </citation>
    <scope>IDENTIFICATION</scope>
</reference>
<dbReference type="Ensembl" id="ENSCCRT00015026505.1">
    <property type="protein sequence ID" value="ENSCCRP00015025595.1"/>
    <property type="gene ID" value="ENSCCRG00015010842.1"/>
</dbReference>
<dbReference type="InterPro" id="IPR013783">
    <property type="entry name" value="Ig-like_fold"/>
</dbReference>
<dbReference type="AlphaFoldDB" id="A0A8C1TQ64"/>
<dbReference type="InterPro" id="IPR013106">
    <property type="entry name" value="Ig_V-set"/>
</dbReference>
<dbReference type="Pfam" id="PF07686">
    <property type="entry name" value="V-set"/>
    <property type="match status" value="2"/>
</dbReference>
<dbReference type="PANTHER" id="PTHR21063:SF4">
    <property type="entry name" value="CD48 ANTIGEN-RELATED"/>
    <property type="match status" value="1"/>
</dbReference>
<dbReference type="InterPro" id="IPR003599">
    <property type="entry name" value="Ig_sub"/>
</dbReference>
<protein>
    <recommendedName>
        <fullName evidence="1">Ig-like domain-containing protein</fullName>
    </recommendedName>
</protein>
<evidence type="ECO:0000313" key="3">
    <source>
        <dbReference type="Proteomes" id="UP000694700"/>
    </source>
</evidence>
<dbReference type="Gene3D" id="2.60.40.10">
    <property type="entry name" value="Immunoglobulins"/>
    <property type="match status" value="2"/>
</dbReference>
<dbReference type="InterPro" id="IPR036179">
    <property type="entry name" value="Ig-like_dom_sf"/>
</dbReference>
<evidence type="ECO:0000259" key="1">
    <source>
        <dbReference type="PROSITE" id="PS50835"/>
    </source>
</evidence>
<dbReference type="Proteomes" id="UP000694700">
    <property type="component" value="Unplaced"/>
</dbReference>
<dbReference type="SUPFAM" id="SSF48726">
    <property type="entry name" value="Immunoglobulin"/>
    <property type="match status" value="2"/>
</dbReference>